<dbReference type="Proteomes" id="UP000676194">
    <property type="component" value="Chromosome"/>
</dbReference>
<organism evidence="2 3">
    <name type="scientific">Telmatocola sphagniphila</name>
    <dbReference type="NCBI Taxonomy" id="1123043"/>
    <lineage>
        <taxon>Bacteria</taxon>
        <taxon>Pseudomonadati</taxon>
        <taxon>Planctomycetota</taxon>
        <taxon>Planctomycetia</taxon>
        <taxon>Gemmatales</taxon>
        <taxon>Gemmataceae</taxon>
    </lineage>
</organism>
<gene>
    <name evidence="2" type="ORF">KIH39_13670</name>
</gene>
<protein>
    <submittedName>
        <fullName evidence="2">Uncharacterized protein</fullName>
    </submittedName>
</protein>
<dbReference type="RefSeq" id="WP_213493800.1">
    <property type="nucleotide sequence ID" value="NZ_CP074694.1"/>
</dbReference>
<sequence length="277" mass="32110">MEKTFNSYSTLSEGIQTMEVKANVELANNGTTSKYTLHYYRSQDQEKINYLNEKEQVFFTSIRDKGVYSVYPVNPSGKQKLGTIQQYLGYDLCDSDIWSDLGFRQHNRLNENYKKNKDKHPFAKFDAREMDKLSNVAGKGVSIKEIRGPMTHWLEFSDRYNQYCTYSRYEIVFNDKDIRSSSINRTKFKDFGNGLYLPMEVDFQSKIDLTGQITSSKKYKITKLLVNESLPKDCFVFQFPGNVTVDDFIKKIRYKTDEKGNASGPVQDLPKVPAPKQ</sequence>
<reference evidence="2" key="1">
    <citation type="submission" date="2021-05" db="EMBL/GenBank/DDBJ databases">
        <title>Complete genome sequence of the cellulolytic planctomycete Telmatocola sphagniphila SP2T and characterization of the first cellulase from planctomycetes.</title>
        <authorList>
            <person name="Rakitin A.L."/>
            <person name="Beletsky A.V."/>
            <person name="Naumoff D.G."/>
            <person name="Kulichevskaya I.S."/>
            <person name="Mardanov A.V."/>
            <person name="Ravin N.V."/>
            <person name="Dedysh S.N."/>
        </authorList>
    </citation>
    <scope>NUCLEOTIDE SEQUENCE</scope>
    <source>
        <strain evidence="2">SP2T</strain>
    </source>
</reference>
<dbReference type="AlphaFoldDB" id="A0A8E6EVX0"/>
<keyword evidence="3" id="KW-1185">Reference proteome</keyword>
<dbReference type="KEGG" id="tsph:KIH39_13670"/>
<proteinExistence type="predicted"/>
<name>A0A8E6EVX0_9BACT</name>
<evidence type="ECO:0000313" key="3">
    <source>
        <dbReference type="Proteomes" id="UP000676194"/>
    </source>
</evidence>
<feature type="region of interest" description="Disordered" evidence="1">
    <location>
        <begin position="258"/>
        <end position="277"/>
    </location>
</feature>
<evidence type="ECO:0000256" key="1">
    <source>
        <dbReference type="SAM" id="MobiDB-lite"/>
    </source>
</evidence>
<accession>A0A8E6EVX0</accession>
<evidence type="ECO:0000313" key="2">
    <source>
        <dbReference type="EMBL" id="QVL29918.1"/>
    </source>
</evidence>
<dbReference type="EMBL" id="CP074694">
    <property type="protein sequence ID" value="QVL29918.1"/>
    <property type="molecule type" value="Genomic_DNA"/>
</dbReference>